<keyword evidence="2" id="KW-0479">Metal-binding</keyword>
<feature type="domain" description="C2H2-type" evidence="10">
    <location>
        <begin position="133"/>
        <end position="161"/>
    </location>
</feature>
<dbReference type="SUPFAM" id="SSF57667">
    <property type="entry name" value="beta-beta-alpha zinc fingers"/>
    <property type="match status" value="1"/>
</dbReference>
<feature type="non-terminal residue" evidence="11">
    <location>
        <position position="204"/>
    </location>
</feature>
<sequence length="204" mass="23449">MNSEPEFLFINTDIKDEVEIKEEVIQEDPLSGPSFVPSTDNEEETEIGLKKEMKDLDMISGKLEDRTEFYFINTEDVKIKEEVDEVDPLSDPRSSVQSEGQLVRNPRDECEYSATAAGTLKTHKDAKHRGIRFPCDFCDYAATRPTDLKRHKESKHEGVRYPCDKCEFAATTPRGLKNHKEIKHEGVRYPCDKCEYATKTPRDL</sequence>
<evidence type="ECO:0000256" key="5">
    <source>
        <dbReference type="ARBA" id="ARBA00022833"/>
    </source>
</evidence>
<keyword evidence="3" id="KW-0677">Repeat</keyword>
<dbReference type="GO" id="GO:0005634">
    <property type="term" value="C:nucleus"/>
    <property type="evidence" value="ECO:0007669"/>
    <property type="project" value="UniProtKB-SubCell"/>
</dbReference>
<evidence type="ECO:0000256" key="4">
    <source>
        <dbReference type="ARBA" id="ARBA00022771"/>
    </source>
</evidence>
<reference evidence="11" key="1">
    <citation type="journal article" date="2015" name="Sci. Rep.">
        <title>Spliced leader RNA trans-splicing discovered in copepods.</title>
        <authorList>
            <person name="Yang F."/>
            <person name="Xu D."/>
            <person name="Zhuang Y."/>
            <person name="Yi X."/>
            <person name="Huang Y."/>
            <person name="Chen H."/>
            <person name="Lin S."/>
            <person name="Campbell D.A."/>
            <person name="Sturm N.R."/>
            <person name="Liu G."/>
            <person name="Zhang H."/>
        </authorList>
    </citation>
    <scope>NUCLEOTIDE SEQUENCE</scope>
</reference>
<evidence type="ECO:0000256" key="6">
    <source>
        <dbReference type="ARBA" id="ARBA00023242"/>
    </source>
</evidence>
<dbReference type="PANTHER" id="PTHR24388">
    <property type="entry name" value="ZINC FINGER PROTEIN"/>
    <property type="match status" value="1"/>
</dbReference>
<dbReference type="InterPro" id="IPR036236">
    <property type="entry name" value="Znf_C2H2_sf"/>
</dbReference>
<protein>
    <submittedName>
        <fullName evidence="11">Putative zinc finger protein</fullName>
    </submittedName>
</protein>
<evidence type="ECO:0000256" key="2">
    <source>
        <dbReference type="ARBA" id="ARBA00022723"/>
    </source>
</evidence>
<dbReference type="PANTHER" id="PTHR24388:SF54">
    <property type="entry name" value="PROTEIN ESCARGOT"/>
    <property type="match status" value="1"/>
</dbReference>
<keyword evidence="4 8" id="KW-0863">Zinc-finger</keyword>
<dbReference type="GO" id="GO:0008270">
    <property type="term" value="F:zinc ion binding"/>
    <property type="evidence" value="ECO:0007669"/>
    <property type="project" value="UniProtKB-KW"/>
</dbReference>
<feature type="region of interest" description="Disordered" evidence="9">
    <location>
        <begin position="26"/>
        <end position="46"/>
    </location>
</feature>
<dbReference type="AlphaFoldDB" id="A0A0U2V0H9"/>
<accession>A0A0U2V0H9</accession>
<dbReference type="EMBL" id="KT754210">
    <property type="protein sequence ID" value="ALS04044.1"/>
    <property type="molecule type" value="mRNA"/>
</dbReference>
<dbReference type="PROSITE" id="PS50157">
    <property type="entry name" value="ZINC_FINGER_C2H2_2"/>
    <property type="match status" value="1"/>
</dbReference>
<evidence type="ECO:0000256" key="7">
    <source>
        <dbReference type="ARBA" id="ARBA00037948"/>
    </source>
</evidence>
<evidence type="ECO:0000259" key="10">
    <source>
        <dbReference type="PROSITE" id="PS50157"/>
    </source>
</evidence>
<dbReference type="Gene3D" id="3.30.160.60">
    <property type="entry name" value="Classic Zinc Finger"/>
    <property type="match status" value="2"/>
</dbReference>
<proteinExistence type="evidence at transcript level"/>
<comment type="subcellular location">
    <subcellularLocation>
        <location evidence="1">Nucleus</location>
    </subcellularLocation>
</comment>
<dbReference type="GO" id="GO:0000978">
    <property type="term" value="F:RNA polymerase II cis-regulatory region sequence-specific DNA binding"/>
    <property type="evidence" value="ECO:0007669"/>
    <property type="project" value="TreeGrafter"/>
</dbReference>
<name>A0A0U2V0H9_9MAXI</name>
<dbReference type="InterPro" id="IPR050527">
    <property type="entry name" value="Snail/Krueppel_Znf"/>
</dbReference>
<evidence type="ECO:0000256" key="9">
    <source>
        <dbReference type="SAM" id="MobiDB-lite"/>
    </source>
</evidence>
<evidence type="ECO:0000313" key="11">
    <source>
        <dbReference type="EMBL" id="ALS04044.1"/>
    </source>
</evidence>
<evidence type="ECO:0000256" key="8">
    <source>
        <dbReference type="PROSITE-ProRule" id="PRU00042"/>
    </source>
</evidence>
<evidence type="ECO:0000256" key="1">
    <source>
        <dbReference type="ARBA" id="ARBA00004123"/>
    </source>
</evidence>
<dbReference type="InterPro" id="IPR013087">
    <property type="entry name" value="Znf_C2H2_type"/>
</dbReference>
<feature type="region of interest" description="Disordered" evidence="9">
    <location>
        <begin position="83"/>
        <end position="107"/>
    </location>
</feature>
<organism evidence="11">
    <name type="scientific">Tortanus forcipatus</name>
    <dbReference type="NCBI Taxonomy" id="197020"/>
    <lineage>
        <taxon>Eukaryota</taxon>
        <taxon>Metazoa</taxon>
        <taxon>Ecdysozoa</taxon>
        <taxon>Arthropoda</taxon>
        <taxon>Crustacea</taxon>
        <taxon>Multicrustacea</taxon>
        <taxon>Hexanauplia</taxon>
        <taxon>Copepoda</taxon>
        <taxon>Calanoida</taxon>
        <taxon>Tortanidae</taxon>
        <taxon>Tortanus</taxon>
    </lineage>
</organism>
<keyword evidence="6" id="KW-0539">Nucleus</keyword>
<evidence type="ECO:0000256" key="3">
    <source>
        <dbReference type="ARBA" id="ARBA00022737"/>
    </source>
</evidence>
<dbReference type="SMART" id="SM00355">
    <property type="entry name" value="ZnF_C2H2"/>
    <property type="match status" value="2"/>
</dbReference>
<keyword evidence="5" id="KW-0862">Zinc</keyword>
<comment type="similarity">
    <text evidence="7">Belongs to the snail C2H2-type zinc-finger protein family.</text>
</comment>
<dbReference type="GO" id="GO:0000981">
    <property type="term" value="F:DNA-binding transcription factor activity, RNA polymerase II-specific"/>
    <property type="evidence" value="ECO:0007669"/>
    <property type="project" value="TreeGrafter"/>
</dbReference>